<reference evidence="1 2" key="1">
    <citation type="submission" date="2016-10" db="EMBL/GenBank/DDBJ databases">
        <authorList>
            <person name="de Groot N.N."/>
        </authorList>
    </citation>
    <scope>NUCLEOTIDE SEQUENCE [LARGE SCALE GENOMIC DNA]</scope>
    <source>
        <strain evidence="1 2">Nm13</strain>
    </source>
</reference>
<proteinExistence type="predicted"/>
<dbReference type="InterPro" id="IPR016703">
    <property type="entry name" value="Conjugal_tfr_TraD_b/g-type"/>
</dbReference>
<dbReference type="Proteomes" id="UP000236753">
    <property type="component" value="Unassembled WGS sequence"/>
</dbReference>
<dbReference type="PIRSF" id="PIRSF017849">
    <property type="entry name" value="Conjugal_transfer_TraD"/>
    <property type="match status" value="1"/>
</dbReference>
<protein>
    <recommendedName>
        <fullName evidence="3">Conjugal transfer protein TraD</fullName>
    </recommendedName>
</protein>
<evidence type="ECO:0008006" key="3">
    <source>
        <dbReference type="Google" id="ProtNLM"/>
    </source>
</evidence>
<dbReference type="EMBL" id="FNUX01000024">
    <property type="protein sequence ID" value="SEG06680.1"/>
    <property type="molecule type" value="Genomic_DNA"/>
</dbReference>
<organism evidence="1 2">
    <name type="scientific">Nitrosomonas ureae</name>
    <dbReference type="NCBI Taxonomy" id="44577"/>
    <lineage>
        <taxon>Bacteria</taxon>
        <taxon>Pseudomonadati</taxon>
        <taxon>Pseudomonadota</taxon>
        <taxon>Betaproteobacteria</taxon>
        <taxon>Nitrosomonadales</taxon>
        <taxon>Nitrosomonadaceae</taxon>
        <taxon>Nitrosomonas</taxon>
    </lineage>
</organism>
<accession>A0A1H5X5K3</accession>
<evidence type="ECO:0000313" key="1">
    <source>
        <dbReference type="EMBL" id="SEG06680.1"/>
    </source>
</evidence>
<gene>
    <name evidence="1" type="ORF">SAMN05216334_12411</name>
</gene>
<sequence length="69" mass="7629">MNKTKNGINGMSVEDLKIMDEIIDAKLQDAEIPGFQAEFDPMEAERIGAFVEDALSEQDALDSVIDQQV</sequence>
<name>A0A1H5X5K3_9PROT</name>
<dbReference type="AlphaFoldDB" id="A0A1H5X5K3"/>
<evidence type="ECO:0000313" key="2">
    <source>
        <dbReference type="Proteomes" id="UP000236753"/>
    </source>
</evidence>